<keyword evidence="4" id="KW-1185">Reference proteome</keyword>
<organism evidence="3 4">
    <name type="scientific">Cognatilysobacter lacus</name>
    <dbReference type="NCBI Taxonomy" id="1643323"/>
    <lineage>
        <taxon>Bacteria</taxon>
        <taxon>Pseudomonadati</taxon>
        <taxon>Pseudomonadota</taxon>
        <taxon>Gammaproteobacteria</taxon>
        <taxon>Lysobacterales</taxon>
        <taxon>Lysobacteraceae</taxon>
        <taxon>Cognatilysobacter</taxon>
    </lineage>
</organism>
<accession>A0A5D8Z7R8</accession>
<name>A0A5D8Z7R8_9GAMM</name>
<dbReference type="Proteomes" id="UP000323164">
    <property type="component" value="Unassembled WGS sequence"/>
</dbReference>
<dbReference type="AlphaFoldDB" id="A0A5D8Z7R8"/>
<dbReference type="InterPro" id="IPR007893">
    <property type="entry name" value="Spore_coat_U/FanG"/>
</dbReference>
<dbReference type="PANTHER" id="PTHR37089:SF3">
    <property type="entry name" value="EXPORTED PROTEIN"/>
    <property type="match status" value="1"/>
</dbReference>
<dbReference type="SMART" id="SM00972">
    <property type="entry name" value="SCPU"/>
    <property type="match status" value="1"/>
</dbReference>
<evidence type="ECO:0000313" key="3">
    <source>
        <dbReference type="EMBL" id="TZF90975.1"/>
    </source>
</evidence>
<dbReference type="Pfam" id="PF05229">
    <property type="entry name" value="SCPU"/>
    <property type="match status" value="1"/>
</dbReference>
<feature type="domain" description="Spore coat protein U/FanG" evidence="2">
    <location>
        <begin position="26"/>
        <end position="152"/>
    </location>
</feature>
<dbReference type="RefSeq" id="WP_149351918.1">
    <property type="nucleotide sequence ID" value="NZ_VTRV01000020.1"/>
</dbReference>
<dbReference type="InterPro" id="IPR053167">
    <property type="entry name" value="Spore_coat_component"/>
</dbReference>
<evidence type="ECO:0000259" key="2">
    <source>
        <dbReference type="Pfam" id="PF05229"/>
    </source>
</evidence>
<feature type="signal peptide" evidence="1">
    <location>
        <begin position="1"/>
        <end position="20"/>
    </location>
</feature>
<gene>
    <name evidence="3" type="ORF">FW784_03195</name>
</gene>
<proteinExistence type="predicted"/>
<dbReference type="PANTHER" id="PTHR37089">
    <property type="entry name" value="PROTEIN U-RELATED"/>
    <property type="match status" value="1"/>
</dbReference>
<sequence length="155" mass="16484">MKLRHTLTLALLAAPAFAIAAPAPATDTMQVSLDLTNRCTVEVDDLNFGVHNTLASDLETKSEFRVRCTGISPSLLLNFSAGGSGNAMDRQMTDGAGNSIRYTLSTIQGWGQVTNHGFYGFGQNLTWPLFAKIPGGQNPKASGTYADNLVATVTF</sequence>
<keyword evidence="1" id="KW-0732">Signal</keyword>
<dbReference type="EMBL" id="VTRV01000020">
    <property type="protein sequence ID" value="TZF90975.1"/>
    <property type="molecule type" value="Genomic_DNA"/>
</dbReference>
<evidence type="ECO:0000256" key="1">
    <source>
        <dbReference type="SAM" id="SignalP"/>
    </source>
</evidence>
<comment type="caution">
    <text evidence="3">The sequence shown here is derived from an EMBL/GenBank/DDBJ whole genome shotgun (WGS) entry which is preliminary data.</text>
</comment>
<protein>
    <submittedName>
        <fullName evidence="3">Spore coat protein U domain-containing protein</fullName>
    </submittedName>
</protein>
<reference evidence="3 4" key="1">
    <citation type="submission" date="2019-08" db="EMBL/GenBank/DDBJ databases">
        <title>Draft genome sequence of Lysobacter sp. UKS-15.</title>
        <authorList>
            <person name="Im W.-T."/>
        </authorList>
    </citation>
    <scope>NUCLEOTIDE SEQUENCE [LARGE SCALE GENOMIC DNA]</scope>
    <source>
        <strain evidence="3 4">UKS-15</strain>
    </source>
</reference>
<keyword evidence="3" id="KW-0946">Virion</keyword>
<feature type="chain" id="PRO_5022876256" evidence="1">
    <location>
        <begin position="21"/>
        <end position="155"/>
    </location>
</feature>
<evidence type="ECO:0000313" key="4">
    <source>
        <dbReference type="Proteomes" id="UP000323164"/>
    </source>
</evidence>
<keyword evidence="3" id="KW-0167">Capsid protein</keyword>
<dbReference type="OrthoDB" id="8588792at2"/>